<gene>
    <name evidence="1" type="ORF">OLEA9_A048689</name>
</gene>
<keyword evidence="2" id="KW-1185">Reference proteome</keyword>
<organism evidence="1 2">
    <name type="scientific">Olea europaea subsp. europaea</name>
    <dbReference type="NCBI Taxonomy" id="158383"/>
    <lineage>
        <taxon>Eukaryota</taxon>
        <taxon>Viridiplantae</taxon>
        <taxon>Streptophyta</taxon>
        <taxon>Embryophyta</taxon>
        <taxon>Tracheophyta</taxon>
        <taxon>Spermatophyta</taxon>
        <taxon>Magnoliopsida</taxon>
        <taxon>eudicotyledons</taxon>
        <taxon>Gunneridae</taxon>
        <taxon>Pentapetalae</taxon>
        <taxon>asterids</taxon>
        <taxon>lamiids</taxon>
        <taxon>Lamiales</taxon>
        <taxon>Oleaceae</taxon>
        <taxon>Oleeae</taxon>
        <taxon>Olea</taxon>
    </lineage>
</organism>
<dbReference type="AlphaFoldDB" id="A0A8S0TTH4"/>
<dbReference type="Proteomes" id="UP000594638">
    <property type="component" value="Unassembled WGS sequence"/>
</dbReference>
<evidence type="ECO:0000313" key="1">
    <source>
        <dbReference type="EMBL" id="CAA3008238.1"/>
    </source>
</evidence>
<dbReference type="EMBL" id="CACTIH010007292">
    <property type="protein sequence ID" value="CAA3008238.1"/>
    <property type="molecule type" value="Genomic_DNA"/>
</dbReference>
<protein>
    <submittedName>
        <fullName evidence="1">Uncharacterized protein</fullName>
    </submittedName>
</protein>
<comment type="caution">
    <text evidence="1">The sequence shown here is derived from an EMBL/GenBank/DDBJ whole genome shotgun (WGS) entry which is preliminary data.</text>
</comment>
<proteinExistence type="predicted"/>
<sequence length="196" mass="21807">MGLDAWYGLMDHSEKHATFQMLQTNISRPILSPFLPHPAHIRVEDFCLVSDTGGNFVSGVGLFSVCMSGSVNMDVPVQQENCETKGAASPKLLAGEGREVLHYTNLLSQNCHEVDNVQKGLSEVGIQESKQPTVEGREELHFTTVGYDLLEQKCQKVENAQKGSRGEETQVSQYNELERLEISEVLYQNSCIELYA</sequence>
<accession>A0A8S0TTH4</accession>
<reference evidence="1 2" key="1">
    <citation type="submission" date="2019-12" db="EMBL/GenBank/DDBJ databases">
        <authorList>
            <person name="Alioto T."/>
            <person name="Alioto T."/>
            <person name="Gomez Garrido J."/>
        </authorList>
    </citation>
    <scope>NUCLEOTIDE SEQUENCE [LARGE SCALE GENOMIC DNA]</scope>
</reference>
<evidence type="ECO:0000313" key="2">
    <source>
        <dbReference type="Proteomes" id="UP000594638"/>
    </source>
</evidence>
<dbReference type="Gramene" id="OE9A048689T1">
    <property type="protein sequence ID" value="OE9A048689C1"/>
    <property type="gene ID" value="OE9A048689"/>
</dbReference>
<name>A0A8S0TTH4_OLEEU</name>